<dbReference type="InterPro" id="IPR003439">
    <property type="entry name" value="ABC_transporter-like_ATP-bd"/>
</dbReference>
<proteinExistence type="inferred from homology"/>
<dbReference type="PANTHER" id="PTHR43875:SF1">
    <property type="entry name" value="OSMOPROTECTIVE COMPOUNDS UPTAKE ATP-BINDING PROTEIN GGTA"/>
    <property type="match status" value="1"/>
</dbReference>
<dbReference type="InterPro" id="IPR047641">
    <property type="entry name" value="ABC_transpr_MalK/UgpC-like"/>
</dbReference>
<dbReference type="Pfam" id="PF08402">
    <property type="entry name" value="TOBE_2"/>
    <property type="match status" value="1"/>
</dbReference>
<dbReference type="Pfam" id="PF00005">
    <property type="entry name" value="ABC_tran"/>
    <property type="match status" value="1"/>
</dbReference>
<name>A0ABQ2NWE0_9BACI</name>
<protein>
    <recommendedName>
        <fullName evidence="4">Spermidine/putrescine import ATP-binding protein PotA</fullName>
        <ecNumber evidence="4">7.6.2.11</ecNumber>
    </recommendedName>
</protein>
<evidence type="ECO:0000256" key="2">
    <source>
        <dbReference type="ARBA" id="ARBA00022741"/>
    </source>
</evidence>
<comment type="function">
    <text evidence="4">Part of the ABC transporter complex PotABCD involved in spermidine/putrescine import. Responsible for energy coupling to the transport system.</text>
</comment>
<dbReference type="Gene3D" id="2.40.50.140">
    <property type="entry name" value="Nucleic acid-binding proteins"/>
    <property type="match status" value="1"/>
</dbReference>
<dbReference type="EMBL" id="BMLW01000007">
    <property type="protein sequence ID" value="GGP12200.1"/>
    <property type="molecule type" value="Genomic_DNA"/>
</dbReference>
<dbReference type="PROSITE" id="PS50893">
    <property type="entry name" value="ABC_TRANSPORTER_2"/>
    <property type="match status" value="1"/>
</dbReference>
<dbReference type="Gene3D" id="3.40.50.300">
    <property type="entry name" value="P-loop containing nucleotide triphosphate hydrolases"/>
    <property type="match status" value="1"/>
</dbReference>
<keyword evidence="3 4" id="KW-0067">ATP-binding</keyword>
<keyword evidence="2 4" id="KW-0547">Nucleotide-binding</keyword>
<feature type="domain" description="ABC transporter" evidence="5">
    <location>
        <begin position="5"/>
        <end position="235"/>
    </location>
</feature>
<dbReference type="SUPFAM" id="SSF52540">
    <property type="entry name" value="P-loop containing nucleoside triphosphate hydrolases"/>
    <property type="match status" value="1"/>
</dbReference>
<dbReference type="SMART" id="SM00382">
    <property type="entry name" value="AAA"/>
    <property type="match status" value="1"/>
</dbReference>
<evidence type="ECO:0000313" key="7">
    <source>
        <dbReference type="Proteomes" id="UP000641206"/>
    </source>
</evidence>
<dbReference type="InterPro" id="IPR012340">
    <property type="entry name" value="NA-bd_OB-fold"/>
</dbReference>
<evidence type="ECO:0000256" key="3">
    <source>
        <dbReference type="ARBA" id="ARBA00022840"/>
    </source>
</evidence>
<evidence type="ECO:0000313" key="6">
    <source>
        <dbReference type="EMBL" id="GGP12200.1"/>
    </source>
</evidence>
<comment type="similarity">
    <text evidence="4">Belongs to the ABC transporter superfamily. Spermidine/putrescine importer (TC 3.A.1.11.1) family.</text>
</comment>
<comment type="catalytic activity">
    <reaction evidence="4">
        <text>ATP + H2O + polyamine-[polyamine-binding protein]Side 1 = ADP + phosphate + polyamineSide 2 + [polyamine-binding protein]Side 1.</text>
        <dbReference type="EC" id="7.6.2.11"/>
    </reaction>
</comment>
<evidence type="ECO:0000256" key="4">
    <source>
        <dbReference type="RuleBase" id="RU364083"/>
    </source>
</evidence>
<evidence type="ECO:0000256" key="1">
    <source>
        <dbReference type="ARBA" id="ARBA00022448"/>
    </source>
</evidence>
<accession>A0ABQ2NWE0</accession>
<dbReference type="GO" id="GO:0005524">
    <property type="term" value="F:ATP binding"/>
    <property type="evidence" value="ECO:0007669"/>
    <property type="project" value="UniProtKB-KW"/>
</dbReference>
<dbReference type="Gene3D" id="2.40.50.100">
    <property type="match status" value="1"/>
</dbReference>
<dbReference type="PANTHER" id="PTHR43875">
    <property type="entry name" value="MALTODEXTRIN IMPORT ATP-BINDING PROTEIN MSMX"/>
    <property type="match status" value="1"/>
</dbReference>
<dbReference type="InterPro" id="IPR005893">
    <property type="entry name" value="PotA-like"/>
</dbReference>
<keyword evidence="1 4" id="KW-0813">Transport</keyword>
<organism evidence="6 7">
    <name type="scientific">Oceanobacillus neutriphilus</name>
    <dbReference type="NCBI Taxonomy" id="531815"/>
    <lineage>
        <taxon>Bacteria</taxon>
        <taxon>Bacillati</taxon>
        <taxon>Bacillota</taxon>
        <taxon>Bacilli</taxon>
        <taxon>Bacillales</taxon>
        <taxon>Bacillaceae</taxon>
        <taxon>Oceanobacillus</taxon>
    </lineage>
</organism>
<evidence type="ECO:0000259" key="5">
    <source>
        <dbReference type="PROSITE" id="PS50893"/>
    </source>
</evidence>
<keyword evidence="7" id="KW-1185">Reference proteome</keyword>
<keyword evidence="4" id="KW-1278">Translocase</keyword>
<dbReference type="EC" id="7.6.2.11" evidence="4"/>
<sequence length="370" mass="41923">MSVSVNIDKVVKKFGEDKVIDKLSLDIRKGELFTLLGPSGCGKTTLLRMIIGFHSIDDGQIKIDDKVINHIPVNKRKMGMVFQNYAIFPHMTVEENIAFGLKVNKIGKEEMTERINDILKTVRIEEHKTKKPENLSGGQQQRIALARALVIHPKVLLMDEPLSNLDAKLRIEMRNAIKNIQQEVGITTVYVTHDQEEALAISDRIAVMNKGIIQQIGKPEEIYSRPSNVFVSQFIGTSNIIKGIIKKKEDGLYVHLNDMYEVKMNNLKQDEIVDKQEVLVSVRPQEFVITNKESGIKGKIDSTMFLGLNTHYFVNLDSGERVEVIQDSEEEEILPEGKDINLNIKSKKINIYHADTKETLIKAGGYDEKK</sequence>
<comment type="caution">
    <text evidence="6">The sequence shown here is derived from an EMBL/GenBank/DDBJ whole genome shotgun (WGS) entry which is preliminary data.</text>
</comment>
<dbReference type="InterPro" id="IPR017871">
    <property type="entry name" value="ABC_transporter-like_CS"/>
</dbReference>
<dbReference type="NCBIfam" id="TIGR01187">
    <property type="entry name" value="potA"/>
    <property type="match status" value="1"/>
</dbReference>
<dbReference type="PROSITE" id="PS00211">
    <property type="entry name" value="ABC_TRANSPORTER_1"/>
    <property type="match status" value="1"/>
</dbReference>
<dbReference type="InterPro" id="IPR027417">
    <property type="entry name" value="P-loop_NTPase"/>
</dbReference>
<dbReference type="InterPro" id="IPR003593">
    <property type="entry name" value="AAA+_ATPase"/>
</dbReference>
<gene>
    <name evidence="6" type="primary">fbpC</name>
    <name evidence="4" type="synonym">potA</name>
    <name evidence="6" type="ORF">GCM10011346_27250</name>
</gene>
<dbReference type="InterPro" id="IPR008995">
    <property type="entry name" value="Mo/tungstate-bd_C_term_dom"/>
</dbReference>
<dbReference type="Proteomes" id="UP000641206">
    <property type="component" value="Unassembled WGS sequence"/>
</dbReference>
<dbReference type="InterPro" id="IPR013611">
    <property type="entry name" value="Transp-assoc_OB_typ2"/>
</dbReference>
<comment type="subunit">
    <text evidence="4">The complex is composed of two ATP-binding proteins (PotA), two transmembrane proteins (PotB and PotC) and a solute-binding protein (PotD).</text>
</comment>
<keyword evidence="4" id="KW-1003">Cell membrane</keyword>
<dbReference type="SUPFAM" id="SSF50331">
    <property type="entry name" value="MOP-like"/>
    <property type="match status" value="1"/>
</dbReference>
<keyword evidence="4" id="KW-0472">Membrane</keyword>
<dbReference type="RefSeq" id="WP_188734910.1">
    <property type="nucleotide sequence ID" value="NZ_BMLW01000007.1"/>
</dbReference>
<reference evidence="7" key="1">
    <citation type="journal article" date="2019" name="Int. J. Syst. Evol. Microbiol.">
        <title>The Global Catalogue of Microorganisms (GCM) 10K type strain sequencing project: providing services to taxonomists for standard genome sequencing and annotation.</title>
        <authorList>
            <consortium name="The Broad Institute Genomics Platform"/>
            <consortium name="The Broad Institute Genome Sequencing Center for Infectious Disease"/>
            <person name="Wu L."/>
            <person name="Ma J."/>
        </authorList>
    </citation>
    <scope>NUCLEOTIDE SEQUENCE [LARGE SCALE GENOMIC DNA]</scope>
    <source>
        <strain evidence="7">CGMCC 1.7693</strain>
    </source>
</reference>